<comment type="function">
    <text evidence="3">Toxic component of a type II toxin-antitoxin (TA) system.</text>
</comment>
<evidence type="ECO:0000256" key="2">
    <source>
        <dbReference type="ARBA" id="ARBA00022649"/>
    </source>
</evidence>
<dbReference type="GO" id="GO:0016075">
    <property type="term" value="P:rRNA catabolic process"/>
    <property type="evidence" value="ECO:0007669"/>
    <property type="project" value="TreeGrafter"/>
</dbReference>
<keyword evidence="2" id="KW-1277">Toxin-antitoxin system</keyword>
<name>A0A8B3RQU1_9BIFI</name>
<keyword evidence="3" id="KW-0378">Hydrolase</keyword>
<accession>A0A8B3RQU1</accession>
<organism evidence="4 5">
    <name type="scientific">Bifidobacterium pseudolongum subsp. globosum</name>
    <dbReference type="NCBI Taxonomy" id="1690"/>
    <lineage>
        <taxon>Bacteria</taxon>
        <taxon>Bacillati</taxon>
        <taxon>Actinomycetota</taxon>
        <taxon>Actinomycetes</taxon>
        <taxon>Bifidobacteriales</taxon>
        <taxon>Bifidobacteriaceae</taxon>
        <taxon>Bifidobacterium</taxon>
    </lineage>
</organism>
<dbReference type="GO" id="GO:0006402">
    <property type="term" value="P:mRNA catabolic process"/>
    <property type="evidence" value="ECO:0007669"/>
    <property type="project" value="TreeGrafter"/>
</dbReference>
<dbReference type="AlphaFoldDB" id="A0A8B3RQU1"/>
<gene>
    <name evidence="4" type="ORF">PG1780B_1062</name>
</gene>
<reference evidence="4 5" key="1">
    <citation type="submission" date="2018-12" db="EMBL/GenBank/DDBJ databases">
        <title>Unveiling genomic diversity among members of the Bifidobacterium pseudolongum species, a widely distributed gut commensal of the animal kingdom.</title>
        <authorList>
            <person name="Lugli G.A."/>
            <person name="Duranti S."/>
            <person name="Albert K."/>
            <person name="Mancabelli L."/>
            <person name="Napoli S."/>
            <person name="Viappiani A."/>
            <person name="Anzalone R."/>
            <person name="Longhi G."/>
            <person name="Milani C."/>
            <person name="Turroni F."/>
            <person name="Alessandri G."/>
            <person name="Sela D.A."/>
            <person name="Van Sinderen D."/>
            <person name="Ventura M."/>
        </authorList>
    </citation>
    <scope>NUCLEOTIDE SEQUENCE [LARGE SCALE GENOMIC DNA]</scope>
    <source>
        <strain evidence="4 5">1780B</strain>
    </source>
</reference>
<dbReference type="RefSeq" id="WP_242503180.1">
    <property type="nucleotide sequence ID" value="NZ_RYVC01000007.1"/>
</dbReference>
<comment type="caution">
    <text evidence="4">The sequence shown here is derived from an EMBL/GenBank/DDBJ whole genome shotgun (WGS) entry which is preliminary data.</text>
</comment>
<dbReference type="Proteomes" id="UP000292933">
    <property type="component" value="Unassembled WGS sequence"/>
</dbReference>
<evidence type="ECO:0000313" key="4">
    <source>
        <dbReference type="EMBL" id="RYQ47343.1"/>
    </source>
</evidence>
<dbReference type="InterPro" id="IPR003477">
    <property type="entry name" value="PemK-like"/>
</dbReference>
<dbReference type="PIRSF" id="PIRSF033490">
    <property type="entry name" value="MazF"/>
    <property type="match status" value="1"/>
</dbReference>
<evidence type="ECO:0000256" key="1">
    <source>
        <dbReference type="ARBA" id="ARBA00007521"/>
    </source>
</evidence>
<dbReference type="EC" id="3.1.-.-" evidence="3"/>
<dbReference type="SUPFAM" id="SSF50118">
    <property type="entry name" value="Cell growth inhibitor/plasmid maintenance toxic component"/>
    <property type="match status" value="1"/>
</dbReference>
<dbReference type="PANTHER" id="PTHR33988">
    <property type="entry name" value="ENDORIBONUCLEASE MAZF-RELATED"/>
    <property type="match status" value="1"/>
</dbReference>
<evidence type="ECO:0000313" key="5">
    <source>
        <dbReference type="Proteomes" id="UP000292933"/>
    </source>
</evidence>
<dbReference type="InterPro" id="IPR011067">
    <property type="entry name" value="Plasmid_toxin/cell-grow_inhib"/>
</dbReference>
<proteinExistence type="inferred from homology"/>
<dbReference type="Pfam" id="PF02452">
    <property type="entry name" value="PemK_toxin"/>
    <property type="match status" value="1"/>
</dbReference>
<sequence>MSQWRYGDVAMVDLNPAKGHEQIKRRPVVVVSNDEFNRNCSVTIVAAISHGRGDFELHVPFTPIVADDSGTFVDGYVQVEQIRALDLAARGAARIGRLRDVDMDRITSLLLGCFIQPDMMVLPAEY</sequence>
<dbReference type="Gene3D" id="2.30.30.110">
    <property type="match status" value="1"/>
</dbReference>
<dbReference type="GO" id="GO:0003677">
    <property type="term" value="F:DNA binding"/>
    <property type="evidence" value="ECO:0007669"/>
    <property type="project" value="InterPro"/>
</dbReference>
<dbReference type="EMBL" id="RYVC01000007">
    <property type="protein sequence ID" value="RYQ47343.1"/>
    <property type="molecule type" value="Genomic_DNA"/>
</dbReference>
<evidence type="ECO:0000256" key="3">
    <source>
        <dbReference type="PIRNR" id="PIRNR033490"/>
    </source>
</evidence>
<dbReference type="GO" id="GO:0016787">
    <property type="term" value="F:hydrolase activity"/>
    <property type="evidence" value="ECO:0007669"/>
    <property type="project" value="UniProtKB-KW"/>
</dbReference>
<keyword evidence="3" id="KW-0540">Nuclease</keyword>
<dbReference type="GO" id="GO:0004521">
    <property type="term" value="F:RNA endonuclease activity"/>
    <property type="evidence" value="ECO:0007669"/>
    <property type="project" value="TreeGrafter"/>
</dbReference>
<keyword evidence="3" id="KW-0255">Endonuclease</keyword>
<comment type="similarity">
    <text evidence="1 3">Belongs to the PemK/MazF family.</text>
</comment>
<protein>
    <recommendedName>
        <fullName evidence="3">mRNA interferase</fullName>
        <ecNumber evidence="3">3.1.-.-</ecNumber>
    </recommendedName>
</protein>